<dbReference type="EMBL" id="CP003221">
    <property type="protein sequence ID" value="EGJ49067.1"/>
    <property type="molecule type" value="Genomic_DNA"/>
</dbReference>
<evidence type="ECO:0000259" key="2">
    <source>
        <dbReference type="Pfam" id="PF02371"/>
    </source>
</evidence>
<dbReference type="STRING" id="690850.Desaf_0716"/>
<dbReference type="InterPro" id="IPR002525">
    <property type="entry name" value="Transp_IS110-like_N"/>
</dbReference>
<dbReference type="EMBL" id="CP003221">
    <property type="protein sequence ID" value="EGJ49553.1"/>
    <property type="molecule type" value="Genomic_DNA"/>
</dbReference>
<dbReference type="Pfam" id="PF01548">
    <property type="entry name" value="DEDD_Tnp_IS110"/>
    <property type="match status" value="1"/>
</dbReference>
<gene>
    <name evidence="3" type="ORF">Desaf_0716</name>
    <name evidence="4" type="ORF">Desaf_0915</name>
    <name evidence="5" type="ORF">Desaf_1214</name>
    <name evidence="6" type="ORF">Desaf_3727</name>
</gene>
<dbReference type="eggNOG" id="COG3547">
    <property type="taxonomic scope" value="Bacteria"/>
</dbReference>
<keyword evidence="7" id="KW-1185">Reference proteome</keyword>
<organism evidence="4 7">
    <name type="scientific">Desulfocurvibacter africanus subsp. africanus str. Walvis Bay</name>
    <dbReference type="NCBI Taxonomy" id="690850"/>
    <lineage>
        <taxon>Bacteria</taxon>
        <taxon>Pseudomonadati</taxon>
        <taxon>Thermodesulfobacteriota</taxon>
        <taxon>Desulfovibrionia</taxon>
        <taxon>Desulfovibrionales</taxon>
        <taxon>Desulfovibrionaceae</taxon>
        <taxon>Desulfocurvibacter</taxon>
    </lineage>
</organism>
<dbReference type="AlphaFoldDB" id="F3YV13"/>
<dbReference type="GO" id="GO:0004803">
    <property type="term" value="F:transposase activity"/>
    <property type="evidence" value="ECO:0007669"/>
    <property type="project" value="InterPro"/>
</dbReference>
<dbReference type="KEGG" id="daf:Desaf_1214"/>
<reference evidence="4 7" key="1">
    <citation type="journal article" date="2011" name="J. Bacteriol.">
        <title>Genome sequence of the mercury-methylating and pleomorphic Desulfovibrio africanus Strain Walvis Bay.</title>
        <authorList>
            <person name="Brown S.D."/>
            <person name="Wall J.D."/>
            <person name="Kucken A.M."/>
            <person name="Gilmour C.C."/>
            <person name="Podar M."/>
            <person name="Brandt C.C."/>
            <person name="Teshima H."/>
            <person name="Detter J.C."/>
            <person name="Han C.S."/>
            <person name="Land M.L."/>
            <person name="Lucas S."/>
            <person name="Han J."/>
            <person name="Pennacchio L."/>
            <person name="Nolan M."/>
            <person name="Pitluck S."/>
            <person name="Woyke T."/>
            <person name="Goodwin L."/>
            <person name="Palumbo A.V."/>
            <person name="Elias D.A."/>
        </authorList>
    </citation>
    <scope>NUCLEOTIDE SEQUENCE [LARGE SCALE GENOMIC DNA]</scope>
    <source>
        <strain evidence="4 7">Walvis Bay</strain>
    </source>
</reference>
<evidence type="ECO:0000313" key="3">
    <source>
        <dbReference type="EMBL" id="EGJ49067.1"/>
    </source>
</evidence>
<dbReference type="KEGG" id="daf:Desaf_3727"/>
<evidence type="ECO:0000259" key="1">
    <source>
        <dbReference type="Pfam" id="PF01548"/>
    </source>
</evidence>
<dbReference type="InterPro" id="IPR047650">
    <property type="entry name" value="Transpos_IS110"/>
</dbReference>
<feature type="domain" description="Transposase IS116/IS110/IS902 C-terminal" evidence="2">
    <location>
        <begin position="212"/>
        <end position="294"/>
    </location>
</feature>
<dbReference type="Proteomes" id="UP000007844">
    <property type="component" value="Chromosome"/>
</dbReference>
<dbReference type="NCBIfam" id="NF033542">
    <property type="entry name" value="transpos_IS110"/>
    <property type="match status" value="1"/>
</dbReference>
<dbReference type="EMBL" id="CP003221">
    <property type="protein sequence ID" value="EGJ52004.1"/>
    <property type="molecule type" value="Genomic_DNA"/>
</dbReference>
<reference evidence="4" key="2">
    <citation type="submission" date="2013-02" db="EMBL/GenBank/DDBJ databases">
        <title>Closure of Desulfovibrio africanus str. Walvis Bay.</title>
        <authorList>
            <person name="Hurt R.A.Jr."/>
            <person name="Elias D.A."/>
            <person name="Land M.L."/>
            <person name="Brown S.D."/>
        </authorList>
    </citation>
    <scope>NUCLEOTIDE SEQUENCE</scope>
    <source>
        <strain evidence="4">Walvis Bay</strain>
    </source>
</reference>
<dbReference type="HOGENOM" id="CLU_036902_3_1_7"/>
<evidence type="ECO:0000313" key="6">
    <source>
        <dbReference type="EMBL" id="EGJ52004.1"/>
    </source>
</evidence>
<evidence type="ECO:0000313" key="4">
    <source>
        <dbReference type="EMBL" id="EGJ49263.1"/>
    </source>
</evidence>
<evidence type="ECO:0000313" key="5">
    <source>
        <dbReference type="EMBL" id="EGJ49553.1"/>
    </source>
</evidence>
<dbReference type="EMBL" id="CP003221">
    <property type="protein sequence ID" value="EGJ49263.1"/>
    <property type="molecule type" value="Genomic_DNA"/>
</dbReference>
<dbReference type="KEGG" id="daf:Desaf_0915"/>
<dbReference type="PANTHER" id="PTHR33055">
    <property type="entry name" value="TRANSPOSASE FOR INSERTION SEQUENCE ELEMENT IS1111A"/>
    <property type="match status" value="1"/>
</dbReference>
<sequence length="339" mass="37646">MSKVTTIGLDLAKRSFQVHGVDRQGKAILRKKLSRENVLAFFANLPPCLVGMEACGGAHHFAREIEKLGHMVRQMSPQYVKPYVKRDKNDANDAEAICEAVSRPNMRFVPTKSVEQQDVLALHRIRERLVANRTAIANQARGLLLELGLVIPQGIRHVRAHLPRICEDLENCLTLIERDYLSDLYTELVELDERVAKYDKLLLAVGKASKACTRLMAIPGVGVLTATAVVAAVGEGKDFRNGREFSAWLGLVPRQHSTGGRQRLFGLSKRGDVYLRKLLMHGSRSVVRHSKAMQDGRSKWLNGVAARRGTCRAIGAQANKTARIIWAVLAKDQEYKAAA</sequence>
<feature type="domain" description="Transposase IS110-like N-terminal" evidence="1">
    <location>
        <begin position="7"/>
        <end position="146"/>
    </location>
</feature>
<reference evidence="4" key="3">
    <citation type="journal article" date="2019" name="Front. Microbiol.">
        <title>Sulfate-Reducing Bacteria That Produce Exopolymers Thrive in the Calcifying Zone of a Hypersaline Cyanobacterial Mat.</title>
        <authorList>
            <person name="Spring S."/>
            <person name="Sorokin D.Y."/>
            <person name="Verbarg S."/>
            <person name="Rohde M."/>
            <person name="Woyke T."/>
            <person name="Kyrpides N.C."/>
        </authorList>
    </citation>
    <scope>NUCLEOTIDE SEQUENCE</scope>
    <source>
        <strain evidence="4">Walvis Bay</strain>
    </source>
</reference>
<name>F3YV13_DESAF</name>
<accession>F3YV13</accession>
<dbReference type="GO" id="GO:0006313">
    <property type="term" value="P:DNA transposition"/>
    <property type="evidence" value="ECO:0007669"/>
    <property type="project" value="InterPro"/>
</dbReference>
<dbReference type="KEGG" id="daf:Desaf_0716"/>
<dbReference type="RefSeq" id="WP_014258903.1">
    <property type="nucleotide sequence ID" value="NC_016629.1"/>
</dbReference>
<dbReference type="GO" id="GO:0003677">
    <property type="term" value="F:DNA binding"/>
    <property type="evidence" value="ECO:0007669"/>
    <property type="project" value="InterPro"/>
</dbReference>
<evidence type="ECO:0000313" key="7">
    <source>
        <dbReference type="Proteomes" id="UP000007844"/>
    </source>
</evidence>
<protein>
    <submittedName>
        <fullName evidence="4">Transposase IS116/IS110/IS902 family protein</fullName>
    </submittedName>
</protein>
<dbReference type="Pfam" id="PF02371">
    <property type="entry name" value="Transposase_20"/>
    <property type="match status" value="1"/>
</dbReference>
<dbReference type="PANTHER" id="PTHR33055:SF3">
    <property type="entry name" value="PUTATIVE TRANSPOSASE FOR IS117-RELATED"/>
    <property type="match status" value="1"/>
</dbReference>
<dbReference type="InterPro" id="IPR003346">
    <property type="entry name" value="Transposase_20"/>
</dbReference>
<proteinExistence type="predicted"/>